<comment type="caution">
    <text evidence="2">The sequence shown here is derived from an EMBL/GenBank/DDBJ whole genome shotgun (WGS) entry which is preliminary data.</text>
</comment>
<accession>A0ABV5SLW4</accession>
<organism evidence="2 3">
    <name type="scientific">Agromyces lapidis</name>
    <dbReference type="NCBI Taxonomy" id="279574"/>
    <lineage>
        <taxon>Bacteria</taxon>
        <taxon>Bacillati</taxon>
        <taxon>Actinomycetota</taxon>
        <taxon>Actinomycetes</taxon>
        <taxon>Micrococcales</taxon>
        <taxon>Microbacteriaceae</taxon>
        <taxon>Agromyces</taxon>
    </lineage>
</organism>
<keyword evidence="3" id="KW-1185">Reference proteome</keyword>
<feature type="coiled-coil region" evidence="1">
    <location>
        <begin position="52"/>
        <end position="101"/>
    </location>
</feature>
<dbReference type="Proteomes" id="UP001589667">
    <property type="component" value="Unassembled WGS sequence"/>
</dbReference>
<keyword evidence="1" id="KW-0175">Coiled coil</keyword>
<gene>
    <name evidence="2" type="ORF">ACFFQV_03360</name>
</gene>
<dbReference type="RefSeq" id="WP_157422930.1">
    <property type="nucleotide sequence ID" value="NZ_BAAANI010000006.1"/>
</dbReference>
<proteinExistence type="predicted"/>
<name>A0ABV5SLW4_9MICO</name>
<evidence type="ECO:0000313" key="2">
    <source>
        <dbReference type="EMBL" id="MFB9641322.1"/>
    </source>
</evidence>
<protein>
    <recommendedName>
        <fullName evidence="4">SAV-6107-like HEPN domain-containing protein</fullName>
    </recommendedName>
</protein>
<sequence length="139" mass="15737">MGFDSSRTVPTAPPAHVPSTATAAALELAVTSARLTVAARDRLERTRFLSDVKELELRLAIFDDRFERLAARPDEPYQAWRRDLVGRIRSLAQKAADLEAAALLEPHHRDRVAALLLTLRHRLEALDARHAALFERRRR</sequence>
<dbReference type="EMBL" id="JBHMBL010000001">
    <property type="protein sequence ID" value="MFB9641322.1"/>
    <property type="molecule type" value="Genomic_DNA"/>
</dbReference>
<evidence type="ECO:0000256" key="1">
    <source>
        <dbReference type="SAM" id="Coils"/>
    </source>
</evidence>
<evidence type="ECO:0008006" key="4">
    <source>
        <dbReference type="Google" id="ProtNLM"/>
    </source>
</evidence>
<reference evidence="2 3" key="1">
    <citation type="submission" date="2024-09" db="EMBL/GenBank/DDBJ databases">
        <authorList>
            <person name="Sun Q."/>
            <person name="Mori K."/>
        </authorList>
    </citation>
    <scope>NUCLEOTIDE SEQUENCE [LARGE SCALE GENOMIC DNA]</scope>
    <source>
        <strain evidence="2 3">JCM 14321</strain>
    </source>
</reference>
<evidence type="ECO:0000313" key="3">
    <source>
        <dbReference type="Proteomes" id="UP001589667"/>
    </source>
</evidence>